<dbReference type="PANTHER" id="PTHR35850:SF1">
    <property type="entry name" value="TYPE VI SECRETION SYSTEM SHEATH PROTEIN TSSB1"/>
    <property type="match status" value="1"/>
</dbReference>
<sequence length="178" mass="20175">MPKECTQHWLRRNRPPRVQITYDVETGGAMEKRELPLLVGVLADLSRRSTENRLLTLAGRHFVEIDRDNFDEVMAKVAPAVEVNKVTFTFSKIEQFTPVSAVLYADQPVVSTDASFDEKKAAEEVIHHAHLVNQDPVLRDFFTKRQLLRDLMIKLDGNESLDANFLQLLSESSQPGAS</sequence>
<organism evidence="1 2">
    <name type="scientific">Sphaerotilus montanus</name>
    <dbReference type="NCBI Taxonomy" id="522889"/>
    <lineage>
        <taxon>Bacteria</taxon>
        <taxon>Pseudomonadati</taxon>
        <taxon>Pseudomonadota</taxon>
        <taxon>Betaproteobacteria</taxon>
        <taxon>Burkholderiales</taxon>
        <taxon>Sphaerotilaceae</taxon>
        <taxon>Sphaerotilus</taxon>
    </lineage>
</organism>
<keyword evidence="2" id="KW-1185">Reference proteome</keyword>
<dbReference type="Proteomes" id="UP000518288">
    <property type="component" value="Unassembled WGS sequence"/>
</dbReference>
<name>A0A7Y9U598_9BURK</name>
<dbReference type="RefSeq" id="WP_179632446.1">
    <property type="nucleotide sequence ID" value="NZ_JACCFH010000001.1"/>
</dbReference>
<accession>A0A7Y9U598</accession>
<dbReference type="AlphaFoldDB" id="A0A7Y9U598"/>
<evidence type="ECO:0000313" key="1">
    <source>
        <dbReference type="EMBL" id="NYG31451.1"/>
    </source>
</evidence>
<protein>
    <submittedName>
        <fullName evidence="1">Type VI secretion system protein ImpB</fullName>
    </submittedName>
</protein>
<reference evidence="1 2" key="1">
    <citation type="submission" date="2020-07" db="EMBL/GenBank/DDBJ databases">
        <title>Genomic Encyclopedia of Archaeal and Bacterial Type Strains, Phase II (KMG-II): from individual species to whole genera.</title>
        <authorList>
            <person name="Goeker M."/>
        </authorList>
    </citation>
    <scope>NUCLEOTIDE SEQUENCE [LARGE SCALE GENOMIC DNA]</scope>
    <source>
        <strain evidence="1 2">DSM 21226</strain>
    </source>
</reference>
<dbReference type="PANTHER" id="PTHR35850">
    <property type="entry name" value="CYTOPLASMIC PROTEIN-RELATED"/>
    <property type="match status" value="1"/>
</dbReference>
<evidence type="ECO:0000313" key="2">
    <source>
        <dbReference type="Proteomes" id="UP000518288"/>
    </source>
</evidence>
<comment type="caution">
    <text evidence="1">The sequence shown here is derived from an EMBL/GenBank/DDBJ whole genome shotgun (WGS) entry which is preliminary data.</text>
</comment>
<dbReference type="Pfam" id="PF05591">
    <property type="entry name" value="T6SS_VipA"/>
    <property type="match status" value="1"/>
</dbReference>
<gene>
    <name evidence="1" type="ORF">BDD16_000437</name>
</gene>
<dbReference type="InterPro" id="IPR008312">
    <property type="entry name" value="T6SS_TssB1"/>
</dbReference>
<proteinExistence type="predicted"/>
<dbReference type="EMBL" id="JACCFH010000001">
    <property type="protein sequence ID" value="NYG31451.1"/>
    <property type="molecule type" value="Genomic_DNA"/>
</dbReference>